<reference evidence="5" key="3">
    <citation type="submission" date="2025-08" db="UniProtKB">
        <authorList>
            <consortium name="Ensembl"/>
        </authorList>
    </citation>
    <scope>IDENTIFICATION</scope>
    <source>
        <strain evidence="5">HSOK</strain>
    </source>
</reference>
<evidence type="ECO:0000256" key="3">
    <source>
        <dbReference type="ARBA" id="ARBA00023157"/>
    </source>
</evidence>
<dbReference type="PROSITE" id="PS50279">
    <property type="entry name" value="BPTI_KUNITZ_2"/>
    <property type="match status" value="2"/>
</dbReference>
<feature type="domain" description="BPTI/Kunitz inhibitor" evidence="4">
    <location>
        <begin position="89"/>
        <end position="139"/>
    </location>
</feature>
<evidence type="ECO:0000256" key="1">
    <source>
        <dbReference type="ARBA" id="ARBA00022690"/>
    </source>
</evidence>
<dbReference type="PRINTS" id="PR00759">
    <property type="entry name" value="BASICPTASE"/>
</dbReference>
<protein>
    <recommendedName>
        <fullName evidence="4">BPTI/Kunitz inhibitor domain-containing protein</fullName>
    </recommendedName>
</protein>
<dbReference type="PANTHER" id="PTHR46676:SF1">
    <property type="entry name" value="PROTEIN AMBP"/>
    <property type="match status" value="1"/>
</dbReference>
<keyword evidence="2" id="KW-0722">Serine protease inhibitor</keyword>
<organism evidence="5 6">
    <name type="scientific">Oryzias latipes</name>
    <name type="common">Japanese rice fish</name>
    <name type="synonym">Japanese killifish</name>
    <dbReference type="NCBI Taxonomy" id="8090"/>
    <lineage>
        <taxon>Eukaryota</taxon>
        <taxon>Metazoa</taxon>
        <taxon>Chordata</taxon>
        <taxon>Craniata</taxon>
        <taxon>Vertebrata</taxon>
        <taxon>Euteleostomi</taxon>
        <taxon>Actinopterygii</taxon>
        <taxon>Neopterygii</taxon>
        <taxon>Teleostei</taxon>
        <taxon>Neoteleostei</taxon>
        <taxon>Acanthomorphata</taxon>
        <taxon>Ovalentaria</taxon>
        <taxon>Atherinomorphae</taxon>
        <taxon>Beloniformes</taxon>
        <taxon>Adrianichthyidae</taxon>
        <taxon>Oryziinae</taxon>
        <taxon>Oryzias</taxon>
    </lineage>
</organism>
<dbReference type="SMART" id="SM00131">
    <property type="entry name" value="KU"/>
    <property type="match status" value="2"/>
</dbReference>
<dbReference type="Gene3D" id="2.40.128.20">
    <property type="match status" value="1"/>
</dbReference>
<dbReference type="Gene3D" id="4.10.410.10">
    <property type="entry name" value="Pancreatic trypsin inhibitor Kunitz domain"/>
    <property type="match status" value="2"/>
</dbReference>
<dbReference type="Pfam" id="PF00014">
    <property type="entry name" value="Kunitz_BPTI"/>
    <property type="match status" value="2"/>
</dbReference>
<dbReference type="Ensembl" id="ENSORLT00015014113.1">
    <property type="protein sequence ID" value="ENSORLP00015000563.1"/>
    <property type="gene ID" value="ENSORLG00015001171.1"/>
</dbReference>
<reference key="1">
    <citation type="journal article" date="2007" name="Nature">
        <title>The medaka draft genome and insights into vertebrate genome evolution.</title>
        <authorList>
            <person name="Kasahara M."/>
            <person name="Naruse K."/>
            <person name="Sasaki S."/>
            <person name="Nakatani Y."/>
            <person name="Qu W."/>
            <person name="Ahsan B."/>
            <person name="Yamada T."/>
            <person name="Nagayasu Y."/>
            <person name="Doi K."/>
            <person name="Kasai Y."/>
            <person name="Jindo T."/>
            <person name="Kobayashi D."/>
            <person name="Shimada A."/>
            <person name="Toyoda A."/>
            <person name="Kuroki Y."/>
            <person name="Fujiyama A."/>
            <person name="Sasaki T."/>
            <person name="Shimizu A."/>
            <person name="Asakawa S."/>
            <person name="Shimizu N."/>
            <person name="Hashimoto S."/>
            <person name="Yang J."/>
            <person name="Lee Y."/>
            <person name="Matsushima K."/>
            <person name="Sugano S."/>
            <person name="Sakaizumi M."/>
            <person name="Narita T."/>
            <person name="Ohishi K."/>
            <person name="Haga S."/>
            <person name="Ohta F."/>
            <person name="Nomoto H."/>
            <person name="Nogata K."/>
            <person name="Morishita T."/>
            <person name="Endo T."/>
            <person name="Shin-I T."/>
            <person name="Takeda H."/>
            <person name="Morishita S."/>
            <person name="Kohara Y."/>
        </authorList>
    </citation>
    <scope>NUCLEOTIDE SEQUENCE [LARGE SCALE GENOMIC DNA]</scope>
    <source>
        <strain>Hd-rR</strain>
    </source>
</reference>
<evidence type="ECO:0000313" key="5">
    <source>
        <dbReference type="Ensembl" id="ENSORLP00015000563.1"/>
    </source>
</evidence>
<reference evidence="5" key="4">
    <citation type="submission" date="2025-09" db="UniProtKB">
        <authorList>
            <consortium name="Ensembl"/>
        </authorList>
    </citation>
    <scope>IDENTIFICATION</scope>
    <source>
        <strain evidence="5">HSOK</strain>
    </source>
</reference>
<dbReference type="InterPro" id="IPR002223">
    <property type="entry name" value="Kunitz_BPTI"/>
</dbReference>
<keyword evidence="1" id="KW-0646">Protease inhibitor</keyword>
<accession>A0A3P9GZB7</accession>
<sequence>MFKVQIKPKEGGPLHTATIGGGRTMIVRPTVLEDFKTLVKDQQLSEDNIIIKEDKGICVPGKPVTEPESQQNPQVETILINAFAILDVCALTPDPGPCECYSERYFYNFRKRRCEIFIYGCCGGNQNNFETEQECLQRCRVCAQAPDSGPCFGYFERYFYNFRKGRCEIFIYGGCSGNQNNFETEQELMFKGSDNF</sequence>
<dbReference type="InterPro" id="IPR012674">
    <property type="entry name" value="Calycin"/>
</dbReference>
<reference evidence="5 6" key="2">
    <citation type="submission" date="2017-04" db="EMBL/GenBank/DDBJ databases">
        <title>CpG methylation of centromeres and impact of large insertions on vertebrate speciation.</title>
        <authorList>
            <person name="Ichikawa K."/>
            <person name="Yoshimura J."/>
            <person name="Morishita S."/>
        </authorList>
    </citation>
    <scope>NUCLEOTIDE SEQUENCE</scope>
    <source>
        <strain evidence="5 6">HSOK</strain>
    </source>
</reference>
<dbReference type="InterPro" id="IPR029856">
    <property type="entry name" value="AMBP"/>
</dbReference>
<dbReference type="AlphaFoldDB" id="A0A3P9GZB7"/>
<evidence type="ECO:0000313" key="6">
    <source>
        <dbReference type="Proteomes" id="UP000265200"/>
    </source>
</evidence>
<evidence type="ECO:0000256" key="2">
    <source>
        <dbReference type="ARBA" id="ARBA00022900"/>
    </source>
</evidence>
<dbReference type="SUPFAM" id="SSF57362">
    <property type="entry name" value="BPTI-like"/>
    <property type="match status" value="2"/>
</dbReference>
<dbReference type="GO" id="GO:0004867">
    <property type="term" value="F:serine-type endopeptidase inhibitor activity"/>
    <property type="evidence" value="ECO:0007669"/>
    <property type="project" value="UniProtKB-KW"/>
</dbReference>
<dbReference type="PANTHER" id="PTHR46676">
    <property type="entry name" value="PROTEIN AMBP"/>
    <property type="match status" value="1"/>
</dbReference>
<dbReference type="FunFam" id="4.10.410.10:FF:000020">
    <property type="entry name" value="Collagen, type VI, alpha 3"/>
    <property type="match status" value="1"/>
</dbReference>
<dbReference type="Proteomes" id="UP000265200">
    <property type="component" value="Chromosome 12"/>
</dbReference>
<evidence type="ECO:0000259" key="4">
    <source>
        <dbReference type="PROSITE" id="PS50279"/>
    </source>
</evidence>
<name>A0A3P9GZB7_ORYLA</name>
<proteinExistence type="predicted"/>
<dbReference type="InterPro" id="IPR036880">
    <property type="entry name" value="Kunitz_BPTI_sf"/>
</dbReference>
<keyword evidence="3" id="KW-1015">Disulfide bond</keyword>
<feature type="domain" description="BPTI/Kunitz inhibitor" evidence="4">
    <location>
        <begin position="142"/>
        <end position="187"/>
    </location>
</feature>